<reference evidence="3" key="1">
    <citation type="submission" date="2011-05" db="EMBL/GenBank/DDBJ databases">
        <title>Complete sequence of Desulfotomaculum kuznetsovii DSM 6115.</title>
        <authorList>
            <person name="Lucas S."/>
            <person name="Han J."/>
            <person name="Lapidus A."/>
            <person name="Cheng J.-F."/>
            <person name="Goodwin L."/>
            <person name="Pitluck S."/>
            <person name="Peters L."/>
            <person name="Mikhailova N."/>
            <person name="Lu M."/>
            <person name="Saunders E."/>
            <person name="Han C."/>
            <person name="Tapia R."/>
            <person name="Land M."/>
            <person name="Hauser L."/>
            <person name="Kyrpides N."/>
            <person name="Ivanova N."/>
            <person name="Pagani I."/>
            <person name="Nazina T."/>
            <person name="Ivanova A."/>
            <person name="Parshina S."/>
            <person name="Kuever J."/>
            <person name="Muyzer G."/>
            <person name="Plugge C."/>
            <person name="Stams A."/>
            <person name="Woyke T."/>
        </authorList>
    </citation>
    <scope>NUCLEOTIDE SEQUENCE [LARGE SCALE GENOMIC DNA]</scope>
    <source>
        <strain evidence="3">DSM 6115 / VKM B-1805 / 17</strain>
    </source>
</reference>
<sequence length="270" mass="29338">MLLGLGLFACLLIAFILLCVSFDDHEVSPAALAVDSVKRRINARLTGGSRGEILAIIGKGTRDVLKTGIVTGFGLGLLICMVSFKFAGPFSLVLGFGGVVLGVILTGTILENEYRKWQGRLLDGVPTLVNFVPAFLEVEGVTPREALGYTIPFLPEPLRSEMWSAFDKIKRTSRVREAMDVLARKAKHPLIDAICFRLSAAWDTKITSDIFADLADQVDDIKEMAAARATAAKTGYLALICVLGLIGMMLIYGYPGFRFLMDKLTEGFAI</sequence>
<keyword evidence="1" id="KW-0472">Membrane</keyword>
<proteinExistence type="predicted"/>
<dbReference type="AlphaFoldDB" id="A0AAU8PUD6"/>
<evidence type="ECO:0000313" key="3">
    <source>
        <dbReference type="Proteomes" id="UP000009229"/>
    </source>
</evidence>
<protein>
    <recommendedName>
        <fullName evidence="4">Type II secretion system protein GspF domain-containing protein</fullName>
    </recommendedName>
</protein>
<keyword evidence="1" id="KW-0812">Transmembrane</keyword>
<dbReference type="EMBL" id="CP002770">
    <property type="protein sequence ID" value="AEG14439.1"/>
    <property type="molecule type" value="Genomic_DNA"/>
</dbReference>
<evidence type="ECO:0000313" key="2">
    <source>
        <dbReference type="EMBL" id="AEG14439.1"/>
    </source>
</evidence>
<keyword evidence="1" id="KW-1133">Transmembrane helix</keyword>
<name>A0AAU8PUD6_DESK7</name>
<gene>
    <name evidence="2" type="ordered locus">Desku_0839</name>
</gene>
<evidence type="ECO:0008006" key="4">
    <source>
        <dbReference type="Google" id="ProtNLM"/>
    </source>
</evidence>
<dbReference type="Proteomes" id="UP000009229">
    <property type="component" value="Chromosome"/>
</dbReference>
<keyword evidence="3" id="KW-1185">Reference proteome</keyword>
<organism evidence="2 3">
    <name type="scientific">Desulfofundulus kuznetsovii (strain DSM 6115 / VKM B-1805 / 17)</name>
    <name type="common">Desulfotomaculum kuznetsovii</name>
    <dbReference type="NCBI Taxonomy" id="760568"/>
    <lineage>
        <taxon>Bacteria</taxon>
        <taxon>Bacillati</taxon>
        <taxon>Bacillota</taxon>
        <taxon>Clostridia</taxon>
        <taxon>Eubacteriales</taxon>
        <taxon>Peptococcaceae</taxon>
        <taxon>Desulfofundulus</taxon>
    </lineage>
</organism>
<feature type="transmembrane region" description="Helical" evidence="1">
    <location>
        <begin position="86"/>
        <end position="110"/>
    </location>
</feature>
<accession>A0AAU8PUD6</accession>
<dbReference type="RefSeq" id="WP_013821954.1">
    <property type="nucleotide sequence ID" value="NC_015573.1"/>
</dbReference>
<feature type="transmembrane region" description="Helical" evidence="1">
    <location>
        <begin position="234"/>
        <end position="254"/>
    </location>
</feature>
<evidence type="ECO:0000256" key="1">
    <source>
        <dbReference type="SAM" id="Phobius"/>
    </source>
</evidence>
<dbReference type="KEGG" id="dku:Desku_0839"/>